<dbReference type="Pfam" id="PF14905">
    <property type="entry name" value="OMP_b-brl_3"/>
    <property type="match status" value="1"/>
</dbReference>
<organism evidence="10 11">
    <name type="scientific">Phocaeicola acetigenes</name>
    <dbReference type="NCBI Taxonomy" id="3016083"/>
    <lineage>
        <taxon>Bacteria</taxon>
        <taxon>Pseudomonadati</taxon>
        <taxon>Bacteroidota</taxon>
        <taxon>Bacteroidia</taxon>
        <taxon>Bacteroidales</taxon>
        <taxon>Bacteroidaceae</taxon>
        <taxon>Phocaeicola</taxon>
    </lineage>
</organism>
<dbReference type="InterPro" id="IPR039426">
    <property type="entry name" value="TonB-dep_rcpt-like"/>
</dbReference>
<dbReference type="InterPro" id="IPR041700">
    <property type="entry name" value="OMP_b-brl_3"/>
</dbReference>
<evidence type="ECO:0000256" key="6">
    <source>
        <dbReference type="ARBA" id="ARBA00023136"/>
    </source>
</evidence>
<evidence type="ECO:0000256" key="7">
    <source>
        <dbReference type="ARBA" id="ARBA00023237"/>
    </source>
</evidence>
<dbReference type="InterPro" id="IPR036942">
    <property type="entry name" value="Beta-barrel_TonB_sf"/>
</dbReference>
<keyword evidence="5 8" id="KW-0732">Signal</keyword>
<feature type="chain" id="PRO_5047333764" evidence="8">
    <location>
        <begin position="22"/>
        <end position="886"/>
    </location>
</feature>
<protein>
    <submittedName>
        <fullName evidence="10">TonB-dependent receptor</fullName>
    </submittedName>
</protein>
<feature type="signal peptide" evidence="8">
    <location>
        <begin position="1"/>
        <end position="21"/>
    </location>
</feature>
<evidence type="ECO:0000256" key="5">
    <source>
        <dbReference type="ARBA" id="ARBA00022729"/>
    </source>
</evidence>
<evidence type="ECO:0000256" key="2">
    <source>
        <dbReference type="ARBA" id="ARBA00022448"/>
    </source>
</evidence>
<feature type="domain" description="Outer membrane protein beta-barrel" evidence="9">
    <location>
        <begin position="464"/>
        <end position="866"/>
    </location>
</feature>
<keyword evidence="2" id="KW-0813">Transport</keyword>
<comment type="caution">
    <text evidence="10">The sequence shown here is derived from an EMBL/GenBank/DDBJ whole genome shotgun (WGS) entry which is preliminary data.</text>
</comment>
<sequence length="886" mass="101283">MKLRLTPILAFYLLCTSYLNAQTTESINIELHNVPMAEALKNIENKSGSHILFYYKDIEQFKVSCDLKDVSFDKVMEFILSGKPLTCKKVNDNTYIIKKGDTAKEEKEREHILSGAVKDSLNIPVEAAVVSIINPQTGASYNQCITDTKGQFKIKAKGRIQLYINCLGYSPYLSSPFLIKKDTASNIMLRSSSIMLEDVLVIGEKQTPSIRVVNGNTIFFPKNSATLAGSSALEVLKKTPGVFVDGNDNVSIGGRNGVLIIFNGKPTYMQQEELVSMLKSMSSTSVTSIEVINNPSAQYDAEGSGGIININTQKQPTEGYSFSMNNGISYWKNLRQNTELSFSYTQGKFSLMGNYHHQFGYYDLDYGMHRIQSGKDYYSPTKDTDKRKTIAGNLDFEYQVNDNNTIGGQLTANTLFGPGRTNTITKIRDLESNTLEQILYAQNEYYMQKGNRYGANLYYISTPKEGVKYTIDANYAWFDGGSGNLQPNTYKLPNGETTSDLLYKSVNSRNIHIYALSYNQQHKIGSGELKSGIKYSHVNADNGYKFFEIKNNEEYIDATQSNDFTYKEQILAAYLLYSYPINKRLNLELGLRGEQTWSDGRLYTIDRLNDKDNKRNYFNVFPSVNLNYQIGEEQSLSVGYGSRIDRPAYQDLNPFEYLLDELSYWKGNPFLSPQKTHRTSFTYNYKRSSLSVAYTYMKDYKAQITDTLSTNKVIMTPKNIGKQQQLSLTFNQGLTPFSWWDLNLNLIGYYVNKDIAFDQYREFKQDAFAGIFTMMNTFRLPWKIQFELNGSYITKRPGASNEKMDPSGYIDMALSRSFMKKRLTVNLSLTDMFWTSNWNSYSSFSGFQLWNWGKGESRQIKLNISYRFGKEKNRTHEQDFKEIDRL</sequence>
<keyword evidence="7" id="KW-0998">Cell outer membrane</keyword>
<comment type="subcellular location">
    <subcellularLocation>
        <location evidence="1">Cell outer membrane</location>
        <topology evidence="1">Multi-pass membrane protein</topology>
    </subcellularLocation>
</comment>
<keyword evidence="6" id="KW-0472">Membrane</keyword>
<dbReference type="InterPro" id="IPR037066">
    <property type="entry name" value="Plug_dom_sf"/>
</dbReference>
<evidence type="ECO:0000256" key="3">
    <source>
        <dbReference type="ARBA" id="ARBA00022452"/>
    </source>
</evidence>
<evidence type="ECO:0000313" key="10">
    <source>
        <dbReference type="EMBL" id="MCZ8371955.1"/>
    </source>
</evidence>
<dbReference type="SUPFAM" id="SSF56935">
    <property type="entry name" value="Porins"/>
    <property type="match status" value="1"/>
</dbReference>
<evidence type="ECO:0000259" key="9">
    <source>
        <dbReference type="Pfam" id="PF14905"/>
    </source>
</evidence>
<dbReference type="SUPFAM" id="SSF49464">
    <property type="entry name" value="Carboxypeptidase regulatory domain-like"/>
    <property type="match status" value="1"/>
</dbReference>
<dbReference type="PANTHER" id="PTHR30069:SF29">
    <property type="entry name" value="HEMOGLOBIN AND HEMOGLOBIN-HAPTOGLOBIN-BINDING PROTEIN 1-RELATED"/>
    <property type="match status" value="1"/>
</dbReference>
<dbReference type="InterPro" id="IPR008969">
    <property type="entry name" value="CarboxyPept-like_regulatory"/>
</dbReference>
<dbReference type="RefSeq" id="WP_269877011.1">
    <property type="nucleotide sequence ID" value="NZ_JAPZVM010000002.1"/>
</dbReference>
<evidence type="ECO:0000256" key="8">
    <source>
        <dbReference type="SAM" id="SignalP"/>
    </source>
</evidence>
<dbReference type="PANTHER" id="PTHR30069">
    <property type="entry name" value="TONB-DEPENDENT OUTER MEMBRANE RECEPTOR"/>
    <property type="match status" value="1"/>
</dbReference>
<evidence type="ECO:0000313" key="11">
    <source>
        <dbReference type="Proteomes" id="UP001141933"/>
    </source>
</evidence>
<gene>
    <name evidence="10" type="ORF">O6P32_04435</name>
</gene>
<keyword evidence="3" id="KW-1134">Transmembrane beta strand</keyword>
<proteinExistence type="predicted"/>
<keyword evidence="11" id="KW-1185">Reference proteome</keyword>
<accession>A0ABT4PFX5</accession>
<evidence type="ECO:0000256" key="1">
    <source>
        <dbReference type="ARBA" id="ARBA00004571"/>
    </source>
</evidence>
<dbReference type="Gene3D" id="2.40.170.20">
    <property type="entry name" value="TonB-dependent receptor, beta-barrel domain"/>
    <property type="match status" value="1"/>
</dbReference>
<evidence type="ECO:0000256" key="4">
    <source>
        <dbReference type="ARBA" id="ARBA00022692"/>
    </source>
</evidence>
<name>A0ABT4PFX5_9BACT</name>
<reference evidence="10" key="1">
    <citation type="submission" date="2022-12" db="EMBL/GenBank/DDBJ databases">
        <title>Phocaeicola acetigenes sp. nov., isolated feces from a healthy human.</title>
        <authorList>
            <person name="Do H."/>
            <person name="Ha Y.B."/>
            <person name="Kim J.-S."/>
            <person name="Suh M.K."/>
            <person name="Kim H.S."/>
            <person name="Lee J.-S."/>
        </authorList>
    </citation>
    <scope>NUCLEOTIDE SEQUENCE</scope>
    <source>
        <strain evidence="10">KGMB11183</strain>
    </source>
</reference>
<dbReference type="Gene3D" id="2.170.130.10">
    <property type="entry name" value="TonB-dependent receptor, plug domain"/>
    <property type="match status" value="1"/>
</dbReference>
<dbReference type="EMBL" id="JAPZVM010000002">
    <property type="protein sequence ID" value="MCZ8371955.1"/>
    <property type="molecule type" value="Genomic_DNA"/>
</dbReference>
<dbReference type="Proteomes" id="UP001141933">
    <property type="component" value="Unassembled WGS sequence"/>
</dbReference>
<keyword evidence="4" id="KW-0812">Transmembrane</keyword>
<keyword evidence="10" id="KW-0675">Receptor</keyword>